<dbReference type="SMART" id="SM00751">
    <property type="entry name" value="BSD"/>
    <property type="match status" value="1"/>
</dbReference>
<evidence type="ECO:0000313" key="4">
    <source>
        <dbReference type="Proteomes" id="UP000886520"/>
    </source>
</evidence>
<dbReference type="Gene3D" id="1.10.3970.10">
    <property type="entry name" value="BSD domain"/>
    <property type="match status" value="1"/>
</dbReference>
<evidence type="ECO:0000256" key="1">
    <source>
        <dbReference type="SAM" id="MobiDB-lite"/>
    </source>
</evidence>
<comment type="caution">
    <text evidence="3">The sequence shown here is derived from an EMBL/GenBank/DDBJ whole genome shotgun (WGS) entry which is preliminary data.</text>
</comment>
<dbReference type="PANTHER" id="PTHR31923:SF4">
    <property type="entry name" value="BSD DOMAIN-CONTAINING PROTEIN"/>
    <property type="match status" value="1"/>
</dbReference>
<evidence type="ECO:0000259" key="2">
    <source>
        <dbReference type="PROSITE" id="PS50858"/>
    </source>
</evidence>
<feature type="domain" description="BSD" evidence="2">
    <location>
        <begin position="321"/>
        <end position="373"/>
    </location>
</feature>
<feature type="compositionally biased region" description="Basic and acidic residues" evidence="1">
    <location>
        <begin position="26"/>
        <end position="37"/>
    </location>
</feature>
<evidence type="ECO:0000313" key="3">
    <source>
        <dbReference type="EMBL" id="KAI5063736.1"/>
    </source>
</evidence>
<feature type="compositionally biased region" description="Acidic residues" evidence="1">
    <location>
        <begin position="230"/>
        <end position="239"/>
    </location>
</feature>
<dbReference type="PANTHER" id="PTHR31923">
    <property type="entry name" value="BSD DOMAIN-CONTAINING PROTEIN"/>
    <property type="match status" value="1"/>
</dbReference>
<feature type="region of interest" description="Disordered" evidence="1">
    <location>
        <begin position="217"/>
        <end position="252"/>
    </location>
</feature>
<dbReference type="AlphaFoldDB" id="A0A9D4UB13"/>
<reference evidence="3" key="1">
    <citation type="submission" date="2021-01" db="EMBL/GenBank/DDBJ databases">
        <title>Adiantum capillus-veneris genome.</title>
        <authorList>
            <person name="Fang Y."/>
            <person name="Liao Q."/>
        </authorList>
    </citation>
    <scope>NUCLEOTIDE SEQUENCE</scope>
    <source>
        <strain evidence="3">H3</strain>
        <tissue evidence="3">Leaf</tissue>
    </source>
</reference>
<proteinExistence type="predicted"/>
<feature type="compositionally biased region" description="Polar residues" evidence="1">
    <location>
        <begin position="511"/>
        <end position="523"/>
    </location>
</feature>
<feature type="region of interest" description="Disordered" evidence="1">
    <location>
        <begin position="177"/>
        <end position="199"/>
    </location>
</feature>
<feature type="compositionally biased region" description="Polar residues" evidence="1">
    <location>
        <begin position="189"/>
        <end position="199"/>
    </location>
</feature>
<dbReference type="InterPro" id="IPR005607">
    <property type="entry name" value="BSD_dom"/>
</dbReference>
<dbReference type="EMBL" id="JABFUD020000021">
    <property type="protein sequence ID" value="KAI5063736.1"/>
    <property type="molecule type" value="Genomic_DNA"/>
</dbReference>
<dbReference type="PROSITE" id="PS50858">
    <property type="entry name" value="BSD"/>
    <property type="match status" value="1"/>
</dbReference>
<feature type="region of interest" description="Disordered" evidence="1">
    <location>
        <begin position="543"/>
        <end position="591"/>
    </location>
</feature>
<gene>
    <name evidence="3" type="ORF">GOP47_0022283</name>
</gene>
<organism evidence="3 4">
    <name type="scientific">Adiantum capillus-veneris</name>
    <name type="common">Maidenhair fern</name>
    <dbReference type="NCBI Taxonomy" id="13818"/>
    <lineage>
        <taxon>Eukaryota</taxon>
        <taxon>Viridiplantae</taxon>
        <taxon>Streptophyta</taxon>
        <taxon>Embryophyta</taxon>
        <taxon>Tracheophyta</taxon>
        <taxon>Polypodiopsida</taxon>
        <taxon>Polypodiidae</taxon>
        <taxon>Polypodiales</taxon>
        <taxon>Pteridineae</taxon>
        <taxon>Pteridaceae</taxon>
        <taxon>Vittarioideae</taxon>
        <taxon>Adiantum</taxon>
    </lineage>
</organism>
<dbReference type="Pfam" id="PF03909">
    <property type="entry name" value="BSD"/>
    <property type="match status" value="1"/>
</dbReference>
<feature type="compositionally biased region" description="Basic and acidic residues" evidence="1">
    <location>
        <begin position="219"/>
        <end position="229"/>
    </location>
</feature>
<protein>
    <recommendedName>
        <fullName evidence="2">BSD domain-containing protein</fullName>
    </recommendedName>
</protein>
<dbReference type="OrthoDB" id="1076611at2759"/>
<feature type="compositionally biased region" description="Polar residues" evidence="1">
    <location>
        <begin position="556"/>
        <end position="576"/>
    </location>
</feature>
<sequence>MSWFSNPFARSLEPLGDNSDGDEEDEHAHGQGVKEDLSQLTQTLKKQLWGVASFLAPPPQTKDLDNADVNENYGGVQSEALTVTRNADHLASTSLSEDLVDVDFDAFLDETLDDKPAEASKGEMISHSSLPDAQHGLTGISRDLAELKGSVTTGFSKILRAVREEIDLVESSKSYTGNISEDEADDSTGKSPRSTVAEKSQGFNMYLKPLINNILQSGKGEDLENRTDASSDEGDDEGDSKDHDNLHPSNLQDTFMHGFRGISKLASSLISANSDFENVDYEKRRSLQVVGLTEEVLAFAKNISMHPETWLDFPSLPDDEIDDFEMSAAQKKHLDALEIACPSLSVLKTELCPDCITENRFWKIYFILLHSRLSETDALLLSTPKIMQARGHLSQKLQNDDEHDAFMKKAPNSSESDKIFSSQSTTDLPIIDCREKQAGSLLTDLAEEVQNKDVLVSTVKLATSSVKGEKLEVNRWLNEEPLPHIPFSAPETRDEDDVSFSDLEEDDGKTTKNMGRSNSSQSFEWVQLNKTSSAENFDGLKLKGLTHGDGAAQHYLPQSSSQANRKQGQSESSDWSTVEEDDAASSDSLPS</sequence>
<keyword evidence="4" id="KW-1185">Reference proteome</keyword>
<dbReference type="Proteomes" id="UP000886520">
    <property type="component" value="Chromosome 21"/>
</dbReference>
<accession>A0A9D4UB13</accession>
<feature type="compositionally biased region" description="Acidic residues" evidence="1">
    <location>
        <begin position="493"/>
        <end position="507"/>
    </location>
</feature>
<dbReference type="SUPFAM" id="SSF140383">
    <property type="entry name" value="BSD domain-like"/>
    <property type="match status" value="1"/>
</dbReference>
<feature type="region of interest" description="Disordered" evidence="1">
    <location>
        <begin position="482"/>
        <end position="523"/>
    </location>
</feature>
<feature type="region of interest" description="Disordered" evidence="1">
    <location>
        <begin position="1"/>
        <end position="39"/>
    </location>
</feature>
<name>A0A9D4UB13_ADICA</name>
<dbReference type="InterPro" id="IPR035925">
    <property type="entry name" value="BSD_dom_sf"/>
</dbReference>